<evidence type="ECO:0000259" key="7">
    <source>
        <dbReference type="Pfam" id="PF04542"/>
    </source>
</evidence>
<feature type="domain" description="RNA polymerase sigma factor 70 region 4 type 2" evidence="8">
    <location>
        <begin position="123"/>
        <end position="174"/>
    </location>
</feature>
<keyword evidence="4 6" id="KW-0238">DNA-binding</keyword>
<keyword evidence="2 6" id="KW-0805">Transcription regulation</keyword>
<dbReference type="PROSITE" id="PS01063">
    <property type="entry name" value="SIGMA70_ECF"/>
    <property type="match status" value="1"/>
</dbReference>
<dbReference type="NCBIfam" id="TIGR02937">
    <property type="entry name" value="sigma70-ECF"/>
    <property type="match status" value="1"/>
</dbReference>
<dbReference type="EMBL" id="MLQS01000019">
    <property type="protein sequence ID" value="OIJ19211.1"/>
    <property type="molecule type" value="Genomic_DNA"/>
</dbReference>
<evidence type="ECO:0000256" key="6">
    <source>
        <dbReference type="RuleBase" id="RU000716"/>
    </source>
</evidence>
<dbReference type="STRING" id="472963.BKP45_13710"/>
<dbReference type="GO" id="GO:0006950">
    <property type="term" value="P:response to stress"/>
    <property type="evidence" value="ECO:0007669"/>
    <property type="project" value="UniProtKB-ARBA"/>
</dbReference>
<sequence length="192" mass="22789">MEEANDINQLIELVLSKNQQAFGELYERTIHDVYRTVHFLLDEKTNVDDIVQETYIQVYKNLKKFDKTKPFKPWITGIAIKQIHSYRRKSWMGLRILKKFERTEPRNVIDQTDDLIDKISNKEIYELVNLIPYKLKQVIILHYLNEYSQEEVSEILNIPLGTVKSRINAALTKLRQKGHSNQNLFEEVRNAQ</sequence>
<dbReference type="OrthoDB" id="9785675at2"/>
<evidence type="ECO:0000259" key="8">
    <source>
        <dbReference type="Pfam" id="PF08281"/>
    </source>
</evidence>
<dbReference type="InterPro" id="IPR014284">
    <property type="entry name" value="RNA_pol_sigma-70_dom"/>
</dbReference>
<gene>
    <name evidence="9" type="ORF">BKP45_13710</name>
</gene>
<dbReference type="CDD" id="cd06171">
    <property type="entry name" value="Sigma70_r4"/>
    <property type="match status" value="1"/>
</dbReference>
<dbReference type="PANTHER" id="PTHR43133">
    <property type="entry name" value="RNA POLYMERASE ECF-TYPE SIGMA FACTO"/>
    <property type="match status" value="1"/>
</dbReference>
<dbReference type="NCBIfam" id="NF009195">
    <property type="entry name" value="PRK12543.1"/>
    <property type="match status" value="1"/>
</dbReference>
<name>A0A1S2M3C6_9BACI</name>
<feature type="domain" description="RNA polymerase sigma-70 region 2" evidence="7">
    <location>
        <begin position="25"/>
        <end position="91"/>
    </location>
</feature>
<dbReference type="InterPro" id="IPR000838">
    <property type="entry name" value="RNA_pol_sigma70_ECF_CS"/>
</dbReference>
<dbReference type="InterPro" id="IPR013325">
    <property type="entry name" value="RNA_pol_sigma_r2"/>
</dbReference>
<evidence type="ECO:0000256" key="4">
    <source>
        <dbReference type="ARBA" id="ARBA00023125"/>
    </source>
</evidence>
<protein>
    <recommendedName>
        <fullName evidence="6">RNA polymerase sigma factor</fullName>
    </recommendedName>
</protein>
<proteinExistence type="inferred from homology"/>
<dbReference type="InterPro" id="IPR036388">
    <property type="entry name" value="WH-like_DNA-bd_sf"/>
</dbReference>
<dbReference type="PANTHER" id="PTHR43133:SF60">
    <property type="entry name" value="RNA POLYMERASE SIGMA FACTOR SIGV"/>
    <property type="match status" value="1"/>
</dbReference>
<comment type="caution">
    <text evidence="9">The sequence shown here is derived from an EMBL/GenBank/DDBJ whole genome shotgun (WGS) entry which is preliminary data.</text>
</comment>
<accession>A0A1S2M3C6</accession>
<keyword evidence="5 6" id="KW-0804">Transcription</keyword>
<dbReference type="Pfam" id="PF04542">
    <property type="entry name" value="Sigma70_r2"/>
    <property type="match status" value="1"/>
</dbReference>
<keyword evidence="3 6" id="KW-0731">Sigma factor</keyword>
<dbReference type="Gene3D" id="1.10.1740.10">
    <property type="match status" value="1"/>
</dbReference>
<evidence type="ECO:0000256" key="1">
    <source>
        <dbReference type="ARBA" id="ARBA00010641"/>
    </source>
</evidence>
<dbReference type="InterPro" id="IPR013324">
    <property type="entry name" value="RNA_pol_sigma_r3/r4-like"/>
</dbReference>
<dbReference type="AlphaFoldDB" id="A0A1S2M3C6"/>
<keyword evidence="10" id="KW-1185">Reference proteome</keyword>
<dbReference type="GO" id="GO:0016987">
    <property type="term" value="F:sigma factor activity"/>
    <property type="evidence" value="ECO:0007669"/>
    <property type="project" value="UniProtKB-KW"/>
</dbReference>
<dbReference type="Gene3D" id="1.10.10.10">
    <property type="entry name" value="Winged helix-like DNA-binding domain superfamily/Winged helix DNA-binding domain"/>
    <property type="match status" value="1"/>
</dbReference>
<dbReference type="SUPFAM" id="SSF88659">
    <property type="entry name" value="Sigma3 and sigma4 domains of RNA polymerase sigma factors"/>
    <property type="match status" value="1"/>
</dbReference>
<dbReference type="GO" id="GO:0003677">
    <property type="term" value="F:DNA binding"/>
    <property type="evidence" value="ECO:0007669"/>
    <property type="project" value="UniProtKB-KW"/>
</dbReference>
<evidence type="ECO:0000256" key="5">
    <source>
        <dbReference type="ARBA" id="ARBA00023163"/>
    </source>
</evidence>
<dbReference type="InterPro" id="IPR013249">
    <property type="entry name" value="RNA_pol_sigma70_r4_t2"/>
</dbReference>
<evidence type="ECO:0000313" key="9">
    <source>
        <dbReference type="EMBL" id="OIJ19211.1"/>
    </source>
</evidence>
<dbReference type="RefSeq" id="WP_071390258.1">
    <property type="nucleotide sequence ID" value="NZ_MLQS01000019.1"/>
</dbReference>
<evidence type="ECO:0000256" key="2">
    <source>
        <dbReference type="ARBA" id="ARBA00023015"/>
    </source>
</evidence>
<dbReference type="SUPFAM" id="SSF88946">
    <property type="entry name" value="Sigma2 domain of RNA polymerase sigma factors"/>
    <property type="match status" value="1"/>
</dbReference>
<dbReference type="Pfam" id="PF08281">
    <property type="entry name" value="Sigma70_r4_2"/>
    <property type="match status" value="1"/>
</dbReference>
<reference evidence="9 10" key="1">
    <citation type="submission" date="2016-10" db="EMBL/GenBank/DDBJ databases">
        <title>Draft genome sequences of four alkaliphilic bacteria belonging to the Anaerobacillus genus.</title>
        <authorList>
            <person name="Bassil N.M."/>
            <person name="Lloyd J.R."/>
        </authorList>
    </citation>
    <scope>NUCLEOTIDE SEQUENCE [LARGE SCALE GENOMIC DNA]</scope>
    <source>
        <strain evidence="9 10">DSM 22531</strain>
    </source>
</reference>
<dbReference type="InterPro" id="IPR039425">
    <property type="entry name" value="RNA_pol_sigma-70-like"/>
</dbReference>
<organism evidence="9 10">
    <name type="scientific">Anaerobacillus alkalidiazotrophicus</name>
    <dbReference type="NCBI Taxonomy" id="472963"/>
    <lineage>
        <taxon>Bacteria</taxon>
        <taxon>Bacillati</taxon>
        <taxon>Bacillota</taxon>
        <taxon>Bacilli</taxon>
        <taxon>Bacillales</taxon>
        <taxon>Bacillaceae</taxon>
        <taxon>Anaerobacillus</taxon>
    </lineage>
</organism>
<dbReference type="GO" id="GO:0006352">
    <property type="term" value="P:DNA-templated transcription initiation"/>
    <property type="evidence" value="ECO:0007669"/>
    <property type="project" value="InterPro"/>
</dbReference>
<evidence type="ECO:0000313" key="10">
    <source>
        <dbReference type="Proteomes" id="UP000180057"/>
    </source>
</evidence>
<evidence type="ECO:0000256" key="3">
    <source>
        <dbReference type="ARBA" id="ARBA00023082"/>
    </source>
</evidence>
<dbReference type="Proteomes" id="UP000180057">
    <property type="component" value="Unassembled WGS sequence"/>
</dbReference>
<comment type="similarity">
    <text evidence="1 6">Belongs to the sigma-70 factor family. ECF subfamily.</text>
</comment>
<dbReference type="InterPro" id="IPR007627">
    <property type="entry name" value="RNA_pol_sigma70_r2"/>
</dbReference>